<evidence type="ECO:0000256" key="9">
    <source>
        <dbReference type="ARBA" id="ARBA00023239"/>
    </source>
</evidence>
<dbReference type="Gene3D" id="3.20.20.70">
    <property type="entry name" value="Aldolase class I"/>
    <property type="match status" value="1"/>
</dbReference>
<keyword evidence="5 12" id="KW-0963">Cytoplasm</keyword>
<comment type="subunit">
    <text evidence="12">Homotetramer; dimer of dimers.</text>
</comment>
<dbReference type="RefSeq" id="WP_267223502.1">
    <property type="nucleotide sequence ID" value="NZ_JAPCWC010000023.1"/>
</dbReference>
<dbReference type="NCBIfam" id="TIGR00674">
    <property type="entry name" value="dapA"/>
    <property type="match status" value="1"/>
</dbReference>
<dbReference type="PRINTS" id="PR00146">
    <property type="entry name" value="DHPICSNTHASE"/>
</dbReference>
<accession>A0ABV6SFK5</accession>
<dbReference type="PANTHER" id="PTHR12128:SF66">
    <property type="entry name" value="4-HYDROXY-2-OXOGLUTARATE ALDOLASE, MITOCHONDRIAL"/>
    <property type="match status" value="1"/>
</dbReference>
<dbReference type="InterPro" id="IPR002220">
    <property type="entry name" value="DapA-like"/>
</dbReference>
<dbReference type="InterPro" id="IPR005263">
    <property type="entry name" value="DapA"/>
</dbReference>
<comment type="function">
    <text evidence="1 12">Catalyzes the condensation of (S)-aspartate-beta-semialdehyde [(S)-ASA] and pyruvate to 4-hydroxy-tetrahydrodipicolinate (HTPA).</text>
</comment>
<dbReference type="Proteomes" id="UP001589858">
    <property type="component" value="Unassembled WGS sequence"/>
</dbReference>
<evidence type="ECO:0000256" key="12">
    <source>
        <dbReference type="HAMAP-Rule" id="MF_00418"/>
    </source>
</evidence>
<name>A0ABV6SFK5_9SPHN</name>
<keyword evidence="15" id="KW-1185">Reference proteome</keyword>
<evidence type="ECO:0000256" key="1">
    <source>
        <dbReference type="ARBA" id="ARBA00003294"/>
    </source>
</evidence>
<dbReference type="HAMAP" id="MF_00418">
    <property type="entry name" value="DapA"/>
    <property type="match status" value="1"/>
</dbReference>
<proteinExistence type="inferred from homology"/>
<evidence type="ECO:0000256" key="11">
    <source>
        <dbReference type="ARBA" id="ARBA00047836"/>
    </source>
</evidence>
<reference evidence="14 15" key="1">
    <citation type="submission" date="2024-09" db="EMBL/GenBank/DDBJ databases">
        <authorList>
            <person name="Sun Q."/>
            <person name="Mori K."/>
        </authorList>
    </citation>
    <scope>NUCLEOTIDE SEQUENCE [LARGE SCALE GENOMIC DNA]</scope>
    <source>
        <strain evidence="14 15">CICC 11035S</strain>
    </source>
</reference>
<dbReference type="EC" id="4.3.3.7" evidence="4 12"/>
<keyword evidence="7 12" id="KW-0220">Diaminopimelate biosynthesis</keyword>
<feature type="active site" description="Proton donor/acceptor" evidence="12">
    <location>
        <position position="132"/>
    </location>
</feature>
<keyword evidence="10 12" id="KW-0704">Schiff base</keyword>
<comment type="catalytic activity">
    <reaction evidence="11 12">
        <text>L-aspartate 4-semialdehyde + pyruvate = (2S,4S)-4-hydroxy-2,3,4,5-tetrahydrodipicolinate + H2O + H(+)</text>
        <dbReference type="Rhea" id="RHEA:34171"/>
        <dbReference type="ChEBI" id="CHEBI:15361"/>
        <dbReference type="ChEBI" id="CHEBI:15377"/>
        <dbReference type="ChEBI" id="CHEBI:15378"/>
        <dbReference type="ChEBI" id="CHEBI:67139"/>
        <dbReference type="ChEBI" id="CHEBI:537519"/>
        <dbReference type="EC" id="4.3.3.7"/>
    </reaction>
</comment>
<dbReference type="SMART" id="SM01130">
    <property type="entry name" value="DHDPS"/>
    <property type="match status" value="1"/>
</dbReference>
<evidence type="ECO:0000313" key="15">
    <source>
        <dbReference type="Proteomes" id="UP001589858"/>
    </source>
</evidence>
<protein>
    <recommendedName>
        <fullName evidence="4 12">4-hydroxy-tetrahydrodipicolinate synthase</fullName>
        <shortName evidence="12">HTPA synthase</shortName>
        <ecNumber evidence="4 12">4.3.3.7</ecNumber>
    </recommendedName>
</protein>
<sequence>MFSGSIPALVTPFRDGAFDEQAFRRLVDWQIDSGSSALVPCGTTGENSTLSNAEHHRVIEVCVEQAAGRVPVIAGCGSNDTMNALLHMNFSKKCGASAALLVAPYYNRPSQDGLLAHFSYLAEHNDLPIVLYNVPGRTVTDLLPETVIELARRFPDRIIAIKDASGDLSRVTDHRMGLGKDFCQLSGDDELALPFNAAGGVGCISVTANVAPRLCAEFQAACAANDLEEARRLNDLLYPLHYAMFEDSSPGPCKYALAQVHDWIENELRLPLVPCGEKARVAVDEALVHAGLV</sequence>
<dbReference type="PANTHER" id="PTHR12128">
    <property type="entry name" value="DIHYDRODIPICOLINATE SYNTHASE"/>
    <property type="match status" value="1"/>
</dbReference>
<evidence type="ECO:0000256" key="4">
    <source>
        <dbReference type="ARBA" id="ARBA00012086"/>
    </source>
</evidence>
<comment type="subcellular location">
    <subcellularLocation>
        <location evidence="12">Cytoplasm</location>
    </subcellularLocation>
</comment>
<organism evidence="14 15">
    <name type="scientific">Novosphingobium clariflavum</name>
    <dbReference type="NCBI Taxonomy" id="2029884"/>
    <lineage>
        <taxon>Bacteria</taxon>
        <taxon>Pseudomonadati</taxon>
        <taxon>Pseudomonadota</taxon>
        <taxon>Alphaproteobacteria</taxon>
        <taxon>Sphingomonadales</taxon>
        <taxon>Sphingomonadaceae</taxon>
        <taxon>Novosphingobium</taxon>
    </lineage>
</organism>
<dbReference type="Pfam" id="PF00701">
    <property type="entry name" value="DHDPS"/>
    <property type="match status" value="1"/>
</dbReference>
<evidence type="ECO:0000256" key="8">
    <source>
        <dbReference type="ARBA" id="ARBA00023154"/>
    </source>
</evidence>
<evidence type="ECO:0000256" key="6">
    <source>
        <dbReference type="ARBA" id="ARBA00022605"/>
    </source>
</evidence>
<feature type="binding site" evidence="12">
    <location>
        <position position="44"/>
    </location>
    <ligand>
        <name>pyruvate</name>
        <dbReference type="ChEBI" id="CHEBI:15361"/>
    </ligand>
</feature>
<comment type="pathway">
    <text evidence="2 12">Amino-acid biosynthesis; L-lysine biosynthesis via DAP pathway; (S)-tetrahydrodipicolinate from L-aspartate: step 3/4.</text>
</comment>
<comment type="caution">
    <text evidence="12">Was originally thought to be a dihydrodipicolinate synthase (DHDPS), catalyzing the condensation of (S)-aspartate-beta-semialdehyde [(S)-ASA] and pyruvate to dihydrodipicolinate (DHDP). However, it was shown in E.coli that the product of the enzymatic reaction is not dihydrodipicolinate but in fact (4S)-4-hydroxy-2,3,4,5-tetrahydro-(2S)-dipicolinic acid (HTPA), and that the consecutive dehydration reaction leading to DHDP is not spontaneous but catalyzed by DapB.</text>
</comment>
<comment type="caution">
    <text evidence="14">The sequence shown here is derived from an EMBL/GenBank/DDBJ whole genome shotgun (WGS) entry which is preliminary data.</text>
</comment>
<dbReference type="InterPro" id="IPR013785">
    <property type="entry name" value="Aldolase_TIM"/>
</dbReference>
<evidence type="ECO:0000256" key="10">
    <source>
        <dbReference type="ARBA" id="ARBA00023270"/>
    </source>
</evidence>
<keyword evidence="6 12" id="KW-0028">Amino-acid biosynthesis</keyword>
<evidence type="ECO:0000256" key="7">
    <source>
        <dbReference type="ARBA" id="ARBA00022915"/>
    </source>
</evidence>
<evidence type="ECO:0000256" key="3">
    <source>
        <dbReference type="ARBA" id="ARBA00007592"/>
    </source>
</evidence>
<feature type="site" description="Part of a proton relay during catalysis" evidence="12">
    <location>
        <position position="106"/>
    </location>
</feature>
<feature type="binding site" evidence="12">
    <location>
        <position position="204"/>
    </location>
    <ligand>
        <name>pyruvate</name>
        <dbReference type="ChEBI" id="CHEBI:15361"/>
    </ligand>
</feature>
<dbReference type="SUPFAM" id="SSF51569">
    <property type="entry name" value="Aldolase"/>
    <property type="match status" value="1"/>
</dbReference>
<feature type="active site" description="Schiff-base intermediate with substrate" evidence="12">
    <location>
        <position position="162"/>
    </location>
</feature>
<feature type="site" description="Part of a proton relay during catalysis" evidence="12">
    <location>
        <position position="43"/>
    </location>
</feature>
<gene>
    <name evidence="12 14" type="primary">dapA</name>
    <name evidence="14" type="ORF">ACFFF8_19855</name>
</gene>
<dbReference type="GO" id="GO:0008840">
    <property type="term" value="F:4-hydroxy-tetrahydrodipicolinate synthase activity"/>
    <property type="evidence" value="ECO:0007669"/>
    <property type="project" value="UniProtKB-EC"/>
</dbReference>
<keyword evidence="9 12" id="KW-0456">Lyase</keyword>
<dbReference type="PROSITE" id="PS00665">
    <property type="entry name" value="DHDPS_1"/>
    <property type="match status" value="1"/>
</dbReference>
<comment type="similarity">
    <text evidence="3 12 13">Belongs to the DapA family.</text>
</comment>
<keyword evidence="8 12" id="KW-0457">Lysine biosynthesis</keyword>
<evidence type="ECO:0000256" key="5">
    <source>
        <dbReference type="ARBA" id="ARBA00022490"/>
    </source>
</evidence>
<dbReference type="CDD" id="cd00950">
    <property type="entry name" value="DHDPS"/>
    <property type="match status" value="1"/>
</dbReference>
<dbReference type="EMBL" id="JBHLTM010000076">
    <property type="protein sequence ID" value="MFC0686843.1"/>
    <property type="molecule type" value="Genomic_DNA"/>
</dbReference>
<dbReference type="PIRSF" id="PIRSF001365">
    <property type="entry name" value="DHDPS"/>
    <property type="match status" value="1"/>
</dbReference>
<evidence type="ECO:0000313" key="14">
    <source>
        <dbReference type="EMBL" id="MFC0686843.1"/>
    </source>
</evidence>
<dbReference type="InterPro" id="IPR020624">
    <property type="entry name" value="Schiff_base-form_aldolases_CS"/>
</dbReference>
<evidence type="ECO:0000256" key="13">
    <source>
        <dbReference type="PIRNR" id="PIRNR001365"/>
    </source>
</evidence>
<evidence type="ECO:0000256" key="2">
    <source>
        <dbReference type="ARBA" id="ARBA00005120"/>
    </source>
</evidence>